<proteinExistence type="predicted"/>
<sequence length="290" mass="32270">MLFRRASFVFAVALAIGSIPLASAGRPGNRKNLKRAVGAWTGHAPPKKPDGEISSACSGITGLETTVQYDKNLKLSSCHKGEWYANADLKDKKLDLTTYYATCAQDDKTCDGYVREHTNDLSKIASDISKAVTDQADCKTTFQCWKLQDVDDKCSPLPEKPEDPLFACQQYASTTDKDPGVTTLTYKKGLKLTSCHEGTWFGMDGPLKNGMIPDYTTFYGSCPVDHNDNGHRESDCKKWVLTFKENFDLIGVAISNKLAEKFDGEFEFKCTKYEFVDDKCFPKETAIVHF</sequence>
<dbReference type="AlphaFoldDB" id="A0A5C3DSY2"/>
<organism evidence="2 3">
    <name type="scientific">Ustilago trichophora</name>
    <dbReference type="NCBI Taxonomy" id="86804"/>
    <lineage>
        <taxon>Eukaryota</taxon>
        <taxon>Fungi</taxon>
        <taxon>Dikarya</taxon>
        <taxon>Basidiomycota</taxon>
        <taxon>Ustilaginomycotina</taxon>
        <taxon>Ustilaginomycetes</taxon>
        <taxon>Ustilaginales</taxon>
        <taxon>Ustilaginaceae</taxon>
        <taxon>Ustilago</taxon>
    </lineage>
</organism>
<feature type="chain" id="PRO_5022971998" evidence="1">
    <location>
        <begin position="25"/>
        <end position="290"/>
    </location>
</feature>
<reference evidence="2 3" key="1">
    <citation type="submission" date="2018-03" db="EMBL/GenBank/DDBJ databases">
        <authorList>
            <person name="Guldener U."/>
        </authorList>
    </citation>
    <scope>NUCLEOTIDE SEQUENCE [LARGE SCALE GENOMIC DNA]</scope>
    <source>
        <strain evidence="2 3">NBRC100155</strain>
    </source>
</reference>
<keyword evidence="1" id="KW-0732">Signal</keyword>
<name>A0A5C3DSY2_9BASI</name>
<evidence type="ECO:0000313" key="2">
    <source>
        <dbReference type="EMBL" id="SPO21415.1"/>
    </source>
</evidence>
<keyword evidence="3" id="KW-1185">Reference proteome</keyword>
<gene>
    <name evidence="2" type="ORF">UTRI_00892</name>
</gene>
<evidence type="ECO:0000256" key="1">
    <source>
        <dbReference type="SAM" id="SignalP"/>
    </source>
</evidence>
<dbReference type="EMBL" id="OOIN01000002">
    <property type="protein sequence ID" value="SPO21415.1"/>
    <property type="molecule type" value="Genomic_DNA"/>
</dbReference>
<feature type="signal peptide" evidence="1">
    <location>
        <begin position="1"/>
        <end position="24"/>
    </location>
</feature>
<evidence type="ECO:0000313" key="3">
    <source>
        <dbReference type="Proteomes" id="UP000324022"/>
    </source>
</evidence>
<accession>A0A5C3DSY2</accession>
<protein>
    <submittedName>
        <fullName evidence="2">Uncharacterized protein</fullName>
    </submittedName>
</protein>
<dbReference type="Proteomes" id="UP000324022">
    <property type="component" value="Unassembled WGS sequence"/>
</dbReference>